<evidence type="ECO:0000313" key="3">
    <source>
        <dbReference type="Proteomes" id="UP000781958"/>
    </source>
</evidence>
<dbReference type="Proteomes" id="UP000781958">
    <property type="component" value="Unassembled WGS sequence"/>
</dbReference>
<reference evidence="2 3" key="1">
    <citation type="submission" date="2021-03" db="EMBL/GenBank/DDBJ databases">
        <title>Genomic Encyclopedia of Type Strains, Phase III (KMG-III): the genomes of soil and plant-associated and newly described type strains.</title>
        <authorList>
            <person name="Whitman W."/>
        </authorList>
    </citation>
    <scope>NUCLEOTIDE SEQUENCE [LARGE SCALE GENOMIC DNA]</scope>
    <source>
        <strain evidence="2 3">IMMIB AFH-6</strain>
    </source>
</reference>
<name>A0ABS4SRA9_9PROT</name>
<proteinExistence type="predicted"/>
<comment type="caution">
    <text evidence="2">The sequence shown here is derived from an EMBL/GenBank/DDBJ whole genome shotgun (WGS) entry which is preliminary data.</text>
</comment>
<dbReference type="RefSeq" id="WP_209769485.1">
    <property type="nucleotide sequence ID" value="NZ_JAGINP010000020.1"/>
</dbReference>
<evidence type="ECO:0000256" key="1">
    <source>
        <dbReference type="SAM" id="MobiDB-lite"/>
    </source>
</evidence>
<accession>A0ABS4SRA9</accession>
<keyword evidence="3" id="KW-1185">Reference proteome</keyword>
<dbReference type="EMBL" id="JAGINP010000020">
    <property type="protein sequence ID" value="MBP2295089.1"/>
    <property type="molecule type" value="Genomic_DNA"/>
</dbReference>
<sequence>MRTIVALLPGRRSEFPDEVRVGPQARRPDGACASAADPGDLLRNVAEARRTRAVRALRPSSAGGALDGVLGMLLDTPNGGPALETLRADEDGFARTEAPPLAPASGRSAPTGRSRRPPPRSLPERREREHFEAIVGEMRDRIRKLNFRDSCTASQLVAACSFPLALTIVGARNGWYPPGCVASVAESVLSTLLRHRWLDTPAHSGLVDHVRTRYAAARPSADVFDHAVSDGTLWFRLFAALDRALAYPGNRRCLLRKAKLVRDTIARTVHYDGASAEYLAALGRVGKGQSHRRIAAMVIMAR</sequence>
<organism evidence="2 3">
    <name type="scientific">Azospirillum rugosum</name>
    <dbReference type="NCBI Taxonomy" id="416170"/>
    <lineage>
        <taxon>Bacteria</taxon>
        <taxon>Pseudomonadati</taxon>
        <taxon>Pseudomonadota</taxon>
        <taxon>Alphaproteobacteria</taxon>
        <taxon>Rhodospirillales</taxon>
        <taxon>Azospirillaceae</taxon>
        <taxon>Azospirillum</taxon>
    </lineage>
</organism>
<feature type="region of interest" description="Disordered" evidence="1">
    <location>
        <begin position="92"/>
        <end position="128"/>
    </location>
</feature>
<gene>
    <name evidence="2" type="ORF">J2851_004892</name>
</gene>
<protein>
    <submittedName>
        <fullName evidence="2">Uncharacterized protein</fullName>
    </submittedName>
</protein>
<evidence type="ECO:0000313" key="2">
    <source>
        <dbReference type="EMBL" id="MBP2295089.1"/>
    </source>
</evidence>